<gene>
    <name evidence="2" type="ORF">MENT_LOCUS62332</name>
</gene>
<organism evidence="2 3">
    <name type="scientific">Meloidogyne enterolobii</name>
    <name type="common">Root-knot nematode worm</name>
    <name type="synonym">Meloidogyne mayaguensis</name>
    <dbReference type="NCBI Taxonomy" id="390850"/>
    <lineage>
        <taxon>Eukaryota</taxon>
        <taxon>Metazoa</taxon>
        <taxon>Ecdysozoa</taxon>
        <taxon>Nematoda</taxon>
        <taxon>Chromadorea</taxon>
        <taxon>Rhabditida</taxon>
        <taxon>Tylenchina</taxon>
        <taxon>Tylenchomorpha</taxon>
        <taxon>Tylenchoidea</taxon>
        <taxon>Meloidogynidae</taxon>
        <taxon>Meloidogyninae</taxon>
        <taxon>Meloidogyne</taxon>
    </lineage>
</organism>
<reference evidence="2 3" key="1">
    <citation type="submission" date="2020-08" db="EMBL/GenBank/DDBJ databases">
        <authorList>
            <person name="Koutsovoulos G."/>
            <person name="Danchin GJ E."/>
        </authorList>
    </citation>
    <scope>NUCLEOTIDE SEQUENCE [LARGE SCALE GENOMIC DNA]</scope>
</reference>
<proteinExistence type="predicted"/>
<dbReference type="EMBL" id="CAJEWN010003666">
    <property type="protein sequence ID" value="CAD2208312.1"/>
    <property type="molecule type" value="Genomic_DNA"/>
</dbReference>
<comment type="caution">
    <text evidence="2">The sequence shown here is derived from an EMBL/GenBank/DDBJ whole genome shotgun (WGS) entry which is preliminary data.</text>
</comment>
<sequence length="97" mass="11410">MEKRFFSPLTSILAIFSFYLLLPKKPLGFISLIIALSSMGIFPSVFPYKPINWSWHIRDFFPPFLPPFPLLLLQNLLTSLFSHFQDQFSSFIYFNNL</sequence>
<feature type="transmembrane region" description="Helical" evidence="1">
    <location>
        <begin position="6"/>
        <end position="22"/>
    </location>
</feature>
<keyword evidence="1" id="KW-1133">Transmembrane helix</keyword>
<keyword evidence="1" id="KW-0472">Membrane</keyword>
<evidence type="ECO:0000256" key="1">
    <source>
        <dbReference type="SAM" id="Phobius"/>
    </source>
</evidence>
<evidence type="ECO:0000313" key="3">
    <source>
        <dbReference type="Proteomes" id="UP000580250"/>
    </source>
</evidence>
<feature type="transmembrane region" description="Helical" evidence="1">
    <location>
        <begin position="29"/>
        <end position="48"/>
    </location>
</feature>
<dbReference type="AlphaFoldDB" id="A0A6V7Y9T9"/>
<dbReference type="Proteomes" id="UP000580250">
    <property type="component" value="Unassembled WGS sequence"/>
</dbReference>
<protein>
    <submittedName>
        <fullName evidence="2">Uncharacterized protein</fullName>
    </submittedName>
</protein>
<evidence type="ECO:0000313" key="2">
    <source>
        <dbReference type="EMBL" id="CAD2208312.1"/>
    </source>
</evidence>
<accession>A0A6V7Y9T9</accession>
<name>A0A6V7Y9T9_MELEN</name>
<keyword evidence="1" id="KW-0812">Transmembrane</keyword>